<dbReference type="InterPro" id="IPR036513">
    <property type="entry name" value="STAS_dom_sf"/>
</dbReference>
<dbReference type="InterPro" id="IPR002645">
    <property type="entry name" value="STAS_dom"/>
</dbReference>
<dbReference type="PROSITE" id="PS50801">
    <property type="entry name" value="STAS"/>
    <property type="match status" value="1"/>
</dbReference>
<keyword evidence="2 5" id="KW-0812">Transmembrane</keyword>
<dbReference type="Proteomes" id="UP000749559">
    <property type="component" value="Unassembled WGS sequence"/>
</dbReference>
<dbReference type="PROSITE" id="PS01130">
    <property type="entry name" value="SLC26A"/>
    <property type="match status" value="1"/>
</dbReference>
<feature type="transmembrane region" description="Helical" evidence="5">
    <location>
        <begin position="558"/>
        <end position="589"/>
    </location>
</feature>
<accession>A0A8S4NPD4</accession>
<dbReference type="OrthoDB" id="288203at2759"/>
<keyword evidence="4 5" id="KW-0472">Membrane</keyword>
<dbReference type="EMBL" id="CAIIXF020000005">
    <property type="protein sequence ID" value="CAH1783169.1"/>
    <property type="molecule type" value="Genomic_DNA"/>
</dbReference>
<organism evidence="7 8">
    <name type="scientific">Owenia fusiformis</name>
    <name type="common">Polychaete worm</name>
    <dbReference type="NCBI Taxonomy" id="6347"/>
    <lineage>
        <taxon>Eukaryota</taxon>
        <taxon>Metazoa</taxon>
        <taxon>Spiralia</taxon>
        <taxon>Lophotrochozoa</taxon>
        <taxon>Annelida</taxon>
        <taxon>Polychaeta</taxon>
        <taxon>Sedentaria</taxon>
        <taxon>Canalipalpata</taxon>
        <taxon>Sabellida</taxon>
        <taxon>Oweniida</taxon>
        <taxon>Oweniidae</taxon>
        <taxon>Owenia</taxon>
    </lineage>
</organism>
<feature type="transmembrane region" description="Helical" evidence="5">
    <location>
        <begin position="427"/>
        <end position="446"/>
    </location>
</feature>
<evidence type="ECO:0000313" key="8">
    <source>
        <dbReference type="Proteomes" id="UP000749559"/>
    </source>
</evidence>
<feature type="transmembrane region" description="Helical" evidence="5">
    <location>
        <begin position="158"/>
        <end position="175"/>
    </location>
</feature>
<keyword evidence="3 5" id="KW-1133">Transmembrane helix</keyword>
<protein>
    <recommendedName>
        <fullName evidence="6">STAS domain-containing protein</fullName>
    </recommendedName>
</protein>
<dbReference type="InterPro" id="IPR011547">
    <property type="entry name" value="SLC26A/SulP_dom"/>
</dbReference>
<evidence type="ECO:0000256" key="1">
    <source>
        <dbReference type="ARBA" id="ARBA00004141"/>
    </source>
</evidence>
<feature type="transmembrane region" description="Helical" evidence="5">
    <location>
        <begin position="210"/>
        <end position="226"/>
    </location>
</feature>
<sequence>MTDDGFKMDSDINVNDVQGQRNISGRDTNAISVDVQVTEVVDNGDVIDARRNENRHDQIIENDSVITRANNYSMEIMDKTYTKIGGARGNVKIERKSYTQTDFDGEFGFYIPDEKIIPKVKRKIKRACTCSKNDILPFICRIIPMIGTLKNYKWKKDIVGDIVSGISVGVVHIPQSMGFAALAFVPPVYGLYSATWPVFLYCILGSSRHVSFGTMAVIALMVGVVVKRQRDAFESNYNGTMTNLTAYEQEEYDLQVEQVSVDAALSVSFIAGMFQIGFGICQLGFITMYLSDAFISAFVTAASVHVLSSQVRFMLGIHTLVYPYSGPLKLIYTYRDVFLNIHDSNTVDVITSVVAIIVLVAIKMGINERFSHKLKVPIPADFIVLVSGLLISHYGKFHTHYNVKVIGEIPLGVQTPRIPPMEGATGYIGDAVVIAIVGYTIAISMAKLYAQRYKYTVNDNQEMIAGGVANGVGAILHCFAGTVAPPRCILHEKAGGKTQIAFVVSALILFLVIMVMGPLFYNIQNSLLGAIICVAIAPMFGHVRNLKLLWNIDKIDFLIWLVTFLAGVILDLDYGLYVGVGFSFLTIIIRSQFINSASASNAPNTEIYVDHKTYNVKKPTRVYVYQFNSPLLFTNVQSFKSRLLKETGPPLEIEKVSLETTGIEVGETERRKAIVIDCKAIAYADSAGAKCLRKLQSEYRAAGQDFVFANCTKSLQTLIIKQINIDGGVVSDSDFYITVHDAVVDLT</sequence>
<dbReference type="Gene3D" id="3.30.750.24">
    <property type="entry name" value="STAS domain"/>
    <property type="match status" value="1"/>
</dbReference>
<feature type="transmembrane region" description="Helical" evidence="5">
    <location>
        <begin position="500"/>
        <end position="521"/>
    </location>
</feature>
<evidence type="ECO:0000256" key="5">
    <source>
        <dbReference type="SAM" id="Phobius"/>
    </source>
</evidence>
<dbReference type="GO" id="GO:0016020">
    <property type="term" value="C:membrane"/>
    <property type="evidence" value="ECO:0007669"/>
    <property type="project" value="UniProtKB-SubCell"/>
</dbReference>
<evidence type="ECO:0000313" key="7">
    <source>
        <dbReference type="EMBL" id="CAH1783169.1"/>
    </source>
</evidence>
<feature type="transmembrane region" description="Helical" evidence="5">
    <location>
        <begin position="527"/>
        <end position="546"/>
    </location>
</feature>
<evidence type="ECO:0000256" key="3">
    <source>
        <dbReference type="ARBA" id="ARBA00022989"/>
    </source>
</evidence>
<comment type="caution">
    <text evidence="7">The sequence shown here is derived from an EMBL/GenBank/DDBJ whole genome shotgun (WGS) entry which is preliminary data.</text>
</comment>
<dbReference type="PANTHER" id="PTHR11814">
    <property type="entry name" value="SULFATE TRANSPORTER"/>
    <property type="match status" value="1"/>
</dbReference>
<keyword evidence="8" id="KW-1185">Reference proteome</keyword>
<dbReference type="AlphaFoldDB" id="A0A8S4NPD4"/>
<dbReference type="Pfam" id="PF01740">
    <property type="entry name" value="STAS"/>
    <property type="match status" value="1"/>
</dbReference>
<evidence type="ECO:0000256" key="4">
    <source>
        <dbReference type="ARBA" id="ARBA00023136"/>
    </source>
</evidence>
<reference evidence="7" key="1">
    <citation type="submission" date="2022-03" db="EMBL/GenBank/DDBJ databases">
        <authorList>
            <person name="Martin C."/>
        </authorList>
    </citation>
    <scope>NUCLEOTIDE SEQUENCE</scope>
</reference>
<comment type="subcellular location">
    <subcellularLocation>
        <location evidence="1">Membrane</location>
        <topology evidence="1">Multi-pass membrane protein</topology>
    </subcellularLocation>
</comment>
<feature type="transmembrane region" description="Helical" evidence="5">
    <location>
        <begin position="263"/>
        <end position="286"/>
    </location>
</feature>
<dbReference type="CDD" id="cd07042">
    <property type="entry name" value="STAS_SulP_like_sulfate_transporter"/>
    <property type="match status" value="1"/>
</dbReference>
<dbReference type="NCBIfam" id="TIGR00815">
    <property type="entry name" value="sulP"/>
    <property type="match status" value="1"/>
</dbReference>
<evidence type="ECO:0000259" key="6">
    <source>
        <dbReference type="PROSITE" id="PS50801"/>
    </source>
</evidence>
<evidence type="ECO:0000256" key="2">
    <source>
        <dbReference type="ARBA" id="ARBA00022692"/>
    </source>
</evidence>
<proteinExistence type="predicted"/>
<dbReference type="GO" id="GO:0008271">
    <property type="term" value="F:secondary active sulfate transmembrane transporter activity"/>
    <property type="evidence" value="ECO:0007669"/>
    <property type="project" value="InterPro"/>
</dbReference>
<dbReference type="SUPFAM" id="SSF52091">
    <property type="entry name" value="SpoIIaa-like"/>
    <property type="match status" value="1"/>
</dbReference>
<feature type="domain" description="STAS" evidence="6">
    <location>
        <begin position="612"/>
        <end position="746"/>
    </location>
</feature>
<dbReference type="InterPro" id="IPR001902">
    <property type="entry name" value="SLC26A/SulP_fam"/>
</dbReference>
<name>A0A8S4NPD4_OWEFU</name>
<dbReference type="InterPro" id="IPR018045">
    <property type="entry name" value="S04_transporter_CS"/>
</dbReference>
<feature type="transmembrane region" description="Helical" evidence="5">
    <location>
        <begin position="349"/>
        <end position="366"/>
    </location>
</feature>
<gene>
    <name evidence="7" type="ORF">OFUS_LOCUS9533</name>
</gene>
<dbReference type="Pfam" id="PF00916">
    <property type="entry name" value="Sulfate_transp"/>
    <property type="match status" value="1"/>
</dbReference>